<proteinExistence type="predicted"/>
<keyword evidence="6 8" id="KW-1133">Transmembrane helix</keyword>
<dbReference type="PANTHER" id="PTHR32196">
    <property type="entry name" value="ABC TRANSPORTER PERMEASE PROTEIN YPHD-RELATED-RELATED"/>
    <property type="match status" value="1"/>
</dbReference>
<evidence type="ECO:0000256" key="3">
    <source>
        <dbReference type="ARBA" id="ARBA00022475"/>
    </source>
</evidence>
<feature type="transmembrane region" description="Helical" evidence="8">
    <location>
        <begin position="219"/>
        <end position="239"/>
    </location>
</feature>
<reference evidence="9" key="1">
    <citation type="submission" date="2020-08" db="EMBL/GenBank/DDBJ databases">
        <title>Genome public.</title>
        <authorList>
            <person name="Liu C."/>
            <person name="Sun Q."/>
        </authorList>
    </citation>
    <scope>NUCLEOTIDE SEQUENCE</scope>
    <source>
        <strain evidence="9">NSJ-28</strain>
    </source>
</reference>
<keyword evidence="5 8" id="KW-0812">Transmembrane</keyword>
<feature type="transmembrane region" description="Helical" evidence="8">
    <location>
        <begin position="78"/>
        <end position="95"/>
    </location>
</feature>
<keyword evidence="10" id="KW-1185">Reference proteome</keyword>
<dbReference type="GO" id="GO:0022857">
    <property type="term" value="F:transmembrane transporter activity"/>
    <property type="evidence" value="ECO:0007669"/>
    <property type="project" value="InterPro"/>
</dbReference>
<dbReference type="RefSeq" id="WP_054328198.1">
    <property type="nucleotide sequence ID" value="NZ_JACOPL010000017.1"/>
</dbReference>
<dbReference type="EMBL" id="JACOPL010000017">
    <property type="protein sequence ID" value="MBC5726513.1"/>
    <property type="molecule type" value="Genomic_DNA"/>
</dbReference>
<keyword evidence="7 8" id="KW-0472">Membrane</keyword>
<evidence type="ECO:0000313" key="10">
    <source>
        <dbReference type="Proteomes" id="UP000606499"/>
    </source>
</evidence>
<dbReference type="Pfam" id="PF02653">
    <property type="entry name" value="BPD_transp_2"/>
    <property type="match status" value="1"/>
</dbReference>
<evidence type="ECO:0000313" key="9">
    <source>
        <dbReference type="EMBL" id="MBC5726513.1"/>
    </source>
</evidence>
<evidence type="ECO:0000256" key="4">
    <source>
        <dbReference type="ARBA" id="ARBA00022519"/>
    </source>
</evidence>
<keyword evidence="3" id="KW-1003">Cell membrane</keyword>
<comment type="subcellular location">
    <subcellularLocation>
        <location evidence="1">Cell membrane</location>
        <topology evidence="1">Multi-pass membrane protein</topology>
    </subcellularLocation>
</comment>
<evidence type="ECO:0000256" key="6">
    <source>
        <dbReference type="ARBA" id="ARBA00022989"/>
    </source>
</evidence>
<evidence type="ECO:0000256" key="5">
    <source>
        <dbReference type="ARBA" id="ARBA00022692"/>
    </source>
</evidence>
<feature type="transmembrane region" description="Helical" evidence="8">
    <location>
        <begin position="21"/>
        <end position="38"/>
    </location>
</feature>
<keyword evidence="2" id="KW-0813">Transport</keyword>
<name>A0A923LXI1_9FIRM</name>
<dbReference type="PANTHER" id="PTHR32196:SF21">
    <property type="entry name" value="ABC TRANSPORTER PERMEASE PROTEIN YPHD-RELATED"/>
    <property type="match status" value="1"/>
</dbReference>
<sequence>MNKSQKGGAAGLLAGLRKLNIPGILIGNIVLFVLFGLANERFLSSYNIMMIFRNTCTLLMAALGFTLVILIGKIDMSVGSVVSMAAVSVVVLYNAGVPVALALLLPLLIGIAVGVINGLLIAKCNFDFWVVTFGMMSVFAGLALVTTDGNTVAIKNDIVNWIGNGKIAGIYVVIWITVILAALMVWIQKKTKFGYDVFALGGSQAVASVSGINVVKTSIIVYALSGLFAALAGVLIACMTNSGSPAVGVDYTFNAMAAIVIGGTPFIGGKGGIGGTILGALLMKILASGLSLVGIPATWQKAITGFVIVALIIIDVVNDHRKNIKAQRRVYNNVG</sequence>
<organism evidence="9 10">
    <name type="scientific">Agathobaculum faecis</name>
    <dbReference type="NCBI Taxonomy" id="2763013"/>
    <lineage>
        <taxon>Bacteria</taxon>
        <taxon>Bacillati</taxon>
        <taxon>Bacillota</taxon>
        <taxon>Clostridia</taxon>
        <taxon>Eubacteriales</taxon>
        <taxon>Butyricicoccaceae</taxon>
        <taxon>Agathobaculum</taxon>
    </lineage>
</organism>
<dbReference type="Proteomes" id="UP000606499">
    <property type="component" value="Unassembled WGS sequence"/>
</dbReference>
<feature type="transmembrane region" description="Helical" evidence="8">
    <location>
        <begin position="128"/>
        <end position="147"/>
    </location>
</feature>
<dbReference type="AlphaFoldDB" id="A0A923LXI1"/>
<evidence type="ECO:0000256" key="2">
    <source>
        <dbReference type="ARBA" id="ARBA00022448"/>
    </source>
</evidence>
<feature type="transmembrane region" description="Helical" evidence="8">
    <location>
        <begin position="50"/>
        <end position="71"/>
    </location>
</feature>
<evidence type="ECO:0000256" key="8">
    <source>
        <dbReference type="SAM" id="Phobius"/>
    </source>
</evidence>
<keyword evidence="4" id="KW-0997">Cell inner membrane</keyword>
<protein>
    <submittedName>
        <fullName evidence="9">ABC transporter permease</fullName>
    </submittedName>
</protein>
<feature type="transmembrane region" description="Helical" evidence="8">
    <location>
        <begin position="299"/>
        <end position="318"/>
    </location>
</feature>
<feature type="transmembrane region" description="Helical" evidence="8">
    <location>
        <begin position="101"/>
        <end position="121"/>
    </location>
</feature>
<feature type="transmembrane region" description="Helical" evidence="8">
    <location>
        <begin position="167"/>
        <end position="187"/>
    </location>
</feature>
<comment type="caution">
    <text evidence="9">The sequence shown here is derived from an EMBL/GenBank/DDBJ whole genome shotgun (WGS) entry which is preliminary data.</text>
</comment>
<gene>
    <name evidence="9" type="ORF">H8S45_13735</name>
</gene>
<evidence type="ECO:0000256" key="1">
    <source>
        <dbReference type="ARBA" id="ARBA00004651"/>
    </source>
</evidence>
<evidence type="ECO:0000256" key="7">
    <source>
        <dbReference type="ARBA" id="ARBA00023136"/>
    </source>
</evidence>
<dbReference type="InterPro" id="IPR001851">
    <property type="entry name" value="ABC_transp_permease"/>
</dbReference>
<dbReference type="CDD" id="cd06579">
    <property type="entry name" value="TM_PBP1_transp_AraH_like"/>
    <property type="match status" value="1"/>
</dbReference>
<dbReference type="GO" id="GO:0005886">
    <property type="term" value="C:plasma membrane"/>
    <property type="evidence" value="ECO:0007669"/>
    <property type="project" value="UniProtKB-SubCell"/>
</dbReference>
<accession>A0A923LXI1</accession>